<dbReference type="Proteomes" id="UP000553776">
    <property type="component" value="Unassembled WGS sequence"/>
</dbReference>
<dbReference type="InterPro" id="IPR003760">
    <property type="entry name" value="PnrA-like"/>
</dbReference>
<dbReference type="InterPro" id="IPR050957">
    <property type="entry name" value="BMP_lipoprotein"/>
</dbReference>
<comment type="similarity">
    <text evidence="2">Belongs to the BMP lipoprotein family.</text>
</comment>
<comment type="subcellular location">
    <subcellularLocation>
        <location evidence="1">Cell membrane</location>
        <topology evidence="1">Lipid-anchor</topology>
    </subcellularLocation>
</comment>
<evidence type="ECO:0000256" key="2">
    <source>
        <dbReference type="ARBA" id="ARBA00008610"/>
    </source>
</evidence>
<sequence>MKQKWVLVVLLLALTLTACSKAGSNGGEASSGSSPSAGNSASASNSGALKVVLLIPGTLGDKSFFDAANAGLTKVKQELGAETKVIEMGTDQTKWEPTFNDVAGQDWDVIISGGSQITELLNATAEQHPDKTFINYDTDIQETAANVHAYSYATNEVSFLTGAVAALTSTSGMPNANPDKLIGFVGGMDIPGINAFLVGYIEGAKYAVPDIKVAISYAGDFANPGKGKELSLLQYNSGADLIFNVAGGTGLGVFEAAKEKKRYAIGVDSDQAAMMTGTDADKASLIVTSAIKKIDEVILSAVTKVKDGSLEMGKLEVVGIKENGVGLAENSIYSNVVPEDIRAKVEEIKTKLTSGEIKVDNAMGMDTAQIDEIRNSVKP</sequence>
<dbReference type="AlphaFoldDB" id="A0A841TY05"/>
<organism evidence="9 10">
    <name type="scientific">Cohnella xylanilytica</name>
    <dbReference type="NCBI Taxonomy" id="557555"/>
    <lineage>
        <taxon>Bacteria</taxon>
        <taxon>Bacillati</taxon>
        <taxon>Bacillota</taxon>
        <taxon>Bacilli</taxon>
        <taxon>Bacillales</taxon>
        <taxon>Paenibacillaceae</taxon>
        <taxon>Cohnella</taxon>
    </lineage>
</organism>
<dbReference type="PROSITE" id="PS51257">
    <property type="entry name" value="PROKAR_LIPOPROTEIN"/>
    <property type="match status" value="1"/>
</dbReference>
<accession>A0A841TY05</accession>
<dbReference type="Gene3D" id="3.40.50.2300">
    <property type="match status" value="2"/>
</dbReference>
<feature type="chain" id="PRO_5039092797" evidence="7">
    <location>
        <begin position="23"/>
        <end position="379"/>
    </location>
</feature>
<dbReference type="RefSeq" id="WP_185135851.1">
    <property type="nucleotide sequence ID" value="NZ_JACJVR010000041.1"/>
</dbReference>
<dbReference type="CDD" id="cd19964">
    <property type="entry name" value="PBP1_BMP-like"/>
    <property type="match status" value="1"/>
</dbReference>
<evidence type="ECO:0000313" key="9">
    <source>
        <dbReference type="EMBL" id="MBB6691858.1"/>
    </source>
</evidence>
<dbReference type="EMBL" id="JACJVR010000041">
    <property type="protein sequence ID" value="MBB6691858.1"/>
    <property type="molecule type" value="Genomic_DNA"/>
</dbReference>
<evidence type="ECO:0000256" key="3">
    <source>
        <dbReference type="ARBA" id="ARBA00022475"/>
    </source>
</evidence>
<feature type="signal peptide" evidence="7">
    <location>
        <begin position="1"/>
        <end position="22"/>
    </location>
</feature>
<keyword evidence="3" id="KW-1003">Cell membrane</keyword>
<dbReference type="InterPro" id="IPR028082">
    <property type="entry name" value="Peripla_BP_I"/>
</dbReference>
<evidence type="ECO:0000256" key="1">
    <source>
        <dbReference type="ARBA" id="ARBA00004193"/>
    </source>
</evidence>
<gene>
    <name evidence="9" type="ORF">H7B90_10660</name>
</gene>
<evidence type="ECO:0000256" key="5">
    <source>
        <dbReference type="ARBA" id="ARBA00023136"/>
    </source>
</evidence>
<evidence type="ECO:0000256" key="4">
    <source>
        <dbReference type="ARBA" id="ARBA00022729"/>
    </source>
</evidence>
<keyword evidence="4 7" id="KW-0732">Signal</keyword>
<evidence type="ECO:0000256" key="7">
    <source>
        <dbReference type="SAM" id="SignalP"/>
    </source>
</evidence>
<evidence type="ECO:0000313" key="10">
    <source>
        <dbReference type="Proteomes" id="UP000553776"/>
    </source>
</evidence>
<protein>
    <submittedName>
        <fullName evidence="9">BMP family ABC transporter substrate-binding protein</fullName>
    </submittedName>
</protein>
<dbReference type="PANTHER" id="PTHR34296">
    <property type="entry name" value="TRANSCRIPTIONAL ACTIVATOR PROTEIN MED"/>
    <property type="match status" value="1"/>
</dbReference>
<dbReference type="SUPFAM" id="SSF53822">
    <property type="entry name" value="Periplasmic binding protein-like I"/>
    <property type="match status" value="1"/>
</dbReference>
<dbReference type="Pfam" id="PF02608">
    <property type="entry name" value="Bmp"/>
    <property type="match status" value="1"/>
</dbReference>
<keyword evidence="6" id="KW-0449">Lipoprotein</keyword>
<dbReference type="GO" id="GO:0005886">
    <property type="term" value="C:plasma membrane"/>
    <property type="evidence" value="ECO:0007669"/>
    <property type="project" value="UniProtKB-SubCell"/>
</dbReference>
<keyword evidence="5" id="KW-0472">Membrane</keyword>
<comment type="caution">
    <text evidence="9">The sequence shown here is derived from an EMBL/GenBank/DDBJ whole genome shotgun (WGS) entry which is preliminary data.</text>
</comment>
<proteinExistence type="inferred from homology"/>
<feature type="domain" description="ABC transporter substrate-binding protein PnrA-like" evidence="8">
    <location>
        <begin position="49"/>
        <end position="349"/>
    </location>
</feature>
<name>A0A841TY05_9BACL</name>
<evidence type="ECO:0000259" key="8">
    <source>
        <dbReference type="Pfam" id="PF02608"/>
    </source>
</evidence>
<reference evidence="9 10" key="1">
    <citation type="submission" date="2020-08" db="EMBL/GenBank/DDBJ databases">
        <title>Cohnella phylogeny.</title>
        <authorList>
            <person name="Dunlap C."/>
        </authorList>
    </citation>
    <scope>NUCLEOTIDE SEQUENCE [LARGE SCALE GENOMIC DNA]</scope>
    <source>
        <strain evidence="9 10">DSM 25239</strain>
    </source>
</reference>
<dbReference type="PANTHER" id="PTHR34296:SF2">
    <property type="entry name" value="ABC TRANSPORTER GUANOSINE-BINDING PROTEIN NUPN"/>
    <property type="match status" value="1"/>
</dbReference>
<keyword evidence="10" id="KW-1185">Reference proteome</keyword>
<evidence type="ECO:0000256" key="6">
    <source>
        <dbReference type="ARBA" id="ARBA00023288"/>
    </source>
</evidence>